<accession>A0A5C6CX79</accession>
<dbReference type="Proteomes" id="UP000319143">
    <property type="component" value="Unassembled WGS sequence"/>
</dbReference>
<gene>
    <name evidence="2" type="ORF">Poly41_66920</name>
</gene>
<keyword evidence="1" id="KW-0732">Signal</keyword>
<dbReference type="AlphaFoldDB" id="A0A5C6CX79"/>
<keyword evidence="3" id="KW-1185">Reference proteome</keyword>
<sequence length="591" mass="67946" precursor="true">MICCRLGILSFLLLGPILSASLFGQGLPENIADGWVATDALGRKIADHARAGDRRKDKQIAMFYWNWHTSPFIDVEPVNVESILSRNPDASNDYEHPVWTRGGRHHWSEPLFGYYVSTDDWVLRRHAEMLADAGVDVVVFDCTNHTFMWDDALHALGRVWSQARDDGVRAPQIAFMCPFSPLDNSRVLITKIYENIYKKGLYRDLWFDWEGKPLIMGYPDNLSKEVQDYFTFRPGQPSYNRGPSRPDHWGWLEFYPQNGYVECSPGEFEQLTVGVAQNATDSLTPAAMNDIMQVFGRSYTQRSGMDSRPDAVNRGLNFQEQWERAFQVDPKLIFVTGWNEWTAGRYKEWQGTTNALPDQCNQEYSRDIEPMKGGHGDNYYYQLIDNVRRFKGVSAPHTPSEPMTAVIDGSFDEWDRVKPIFRDHRDVIAPRDHRGYGSSWYKDDSGRNDIVISRVGRDAECLYFYAETTTEISPPCDKWMMLLIDVDRDKNTGWEGYDFVINRKAPRNGKAILESSLGQWKWNEVAAVDFKVSGTHLELRIPKARLAPAKIVDGFEFKWSDNMQTEGNIMSFYLHGDAAPSGRFNYHYPAY</sequence>
<reference evidence="2 3" key="1">
    <citation type="submission" date="2019-02" db="EMBL/GenBank/DDBJ databases">
        <title>Deep-cultivation of Planctomycetes and their phenomic and genomic characterization uncovers novel biology.</title>
        <authorList>
            <person name="Wiegand S."/>
            <person name="Jogler M."/>
            <person name="Boedeker C."/>
            <person name="Pinto D."/>
            <person name="Vollmers J."/>
            <person name="Rivas-Marin E."/>
            <person name="Kohn T."/>
            <person name="Peeters S.H."/>
            <person name="Heuer A."/>
            <person name="Rast P."/>
            <person name="Oberbeckmann S."/>
            <person name="Bunk B."/>
            <person name="Jeske O."/>
            <person name="Meyerdierks A."/>
            <person name="Storesund J.E."/>
            <person name="Kallscheuer N."/>
            <person name="Luecker S."/>
            <person name="Lage O.M."/>
            <person name="Pohl T."/>
            <person name="Merkel B.J."/>
            <person name="Hornburger P."/>
            <person name="Mueller R.-W."/>
            <person name="Bruemmer F."/>
            <person name="Labrenz M."/>
            <person name="Spormann A.M."/>
            <person name="Op Den Camp H."/>
            <person name="Overmann J."/>
            <person name="Amann R."/>
            <person name="Jetten M.S.M."/>
            <person name="Mascher T."/>
            <person name="Medema M.H."/>
            <person name="Devos D.P."/>
            <person name="Kaster A.-K."/>
            <person name="Ovreas L."/>
            <person name="Rohde M."/>
            <person name="Galperin M.Y."/>
            <person name="Jogler C."/>
        </authorList>
    </citation>
    <scope>NUCLEOTIDE SEQUENCE [LARGE SCALE GENOMIC DNA]</scope>
    <source>
        <strain evidence="2 3">Poly41</strain>
    </source>
</reference>
<comment type="caution">
    <text evidence="2">The sequence shown here is derived from an EMBL/GenBank/DDBJ whole genome shotgun (WGS) entry which is preliminary data.</text>
</comment>
<evidence type="ECO:0000313" key="3">
    <source>
        <dbReference type="Proteomes" id="UP000319143"/>
    </source>
</evidence>
<feature type="chain" id="PRO_5023053469" description="Glycosyl hydrolase family 71" evidence="1">
    <location>
        <begin position="20"/>
        <end position="591"/>
    </location>
</feature>
<protein>
    <recommendedName>
        <fullName evidence="4">Glycosyl hydrolase family 71</fullName>
    </recommendedName>
</protein>
<proteinExistence type="predicted"/>
<feature type="signal peptide" evidence="1">
    <location>
        <begin position="1"/>
        <end position="19"/>
    </location>
</feature>
<organism evidence="2 3">
    <name type="scientific">Novipirellula artificiosorum</name>
    <dbReference type="NCBI Taxonomy" id="2528016"/>
    <lineage>
        <taxon>Bacteria</taxon>
        <taxon>Pseudomonadati</taxon>
        <taxon>Planctomycetota</taxon>
        <taxon>Planctomycetia</taxon>
        <taxon>Pirellulales</taxon>
        <taxon>Pirellulaceae</taxon>
        <taxon>Novipirellula</taxon>
    </lineage>
</organism>
<name>A0A5C6CX79_9BACT</name>
<evidence type="ECO:0000256" key="1">
    <source>
        <dbReference type="SAM" id="SignalP"/>
    </source>
</evidence>
<dbReference type="EMBL" id="SJPV01000023">
    <property type="protein sequence ID" value="TWU29120.1"/>
    <property type="molecule type" value="Genomic_DNA"/>
</dbReference>
<evidence type="ECO:0000313" key="2">
    <source>
        <dbReference type="EMBL" id="TWU29120.1"/>
    </source>
</evidence>
<evidence type="ECO:0008006" key="4">
    <source>
        <dbReference type="Google" id="ProtNLM"/>
    </source>
</evidence>
<dbReference type="RefSeq" id="WP_197231903.1">
    <property type="nucleotide sequence ID" value="NZ_SJPV01000023.1"/>
</dbReference>
<dbReference type="Gene3D" id="3.20.20.80">
    <property type="entry name" value="Glycosidases"/>
    <property type="match status" value="1"/>
</dbReference>